<feature type="compositionally biased region" description="Polar residues" evidence="1">
    <location>
        <begin position="1"/>
        <end position="14"/>
    </location>
</feature>
<protein>
    <submittedName>
        <fullName evidence="2">Uncharacterized protein</fullName>
    </submittedName>
</protein>
<evidence type="ECO:0000256" key="1">
    <source>
        <dbReference type="SAM" id="MobiDB-lite"/>
    </source>
</evidence>
<dbReference type="EMBL" id="JADIND010000194">
    <property type="protein sequence ID" value="MBO8431425.1"/>
    <property type="molecule type" value="Genomic_DNA"/>
</dbReference>
<sequence>MKVSSIQNYTSAHNLSCKPKPNHVSFGFGEDYGPDPNEQEYNRNAKDPSTLKSLWLMVEIPAVIIKDAIKDAIEVHKETQKYKAKFKEQDRLKKEQEKNNPPADKFVIDPDDIDSMAV</sequence>
<feature type="region of interest" description="Disordered" evidence="1">
    <location>
        <begin position="86"/>
        <end position="118"/>
    </location>
</feature>
<proteinExistence type="predicted"/>
<feature type="compositionally biased region" description="Acidic residues" evidence="1">
    <location>
        <begin position="109"/>
        <end position="118"/>
    </location>
</feature>
<feature type="region of interest" description="Disordered" evidence="1">
    <location>
        <begin position="1"/>
        <end position="45"/>
    </location>
</feature>
<feature type="compositionally biased region" description="Basic and acidic residues" evidence="1">
    <location>
        <begin position="86"/>
        <end position="98"/>
    </location>
</feature>
<dbReference type="Proteomes" id="UP000823632">
    <property type="component" value="Unassembled WGS sequence"/>
</dbReference>
<dbReference type="AlphaFoldDB" id="A0A9D9DST3"/>
<gene>
    <name evidence="2" type="ORF">IAC76_08570</name>
</gene>
<evidence type="ECO:0000313" key="3">
    <source>
        <dbReference type="Proteomes" id="UP000823632"/>
    </source>
</evidence>
<accession>A0A9D9DST3</accession>
<organism evidence="2 3">
    <name type="scientific">Candidatus Scatousia excrementipullorum</name>
    <dbReference type="NCBI Taxonomy" id="2840936"/>
    <lineage>
        <taxon>Bacteria</taxon>
        <taxon>Candidatus Scatousia</taxon>
    </lineage>
</organism>
<name>A0A9D9DST3_9BACT</name>
<reference evidence="2" key="1">
    <citation type="submission" date="2020-10" db="EMBL/GenBank/DDBJ databases">
        <authorList>
            <person name="Gilroy R."/>
        </authorList>
    </citation>
    <scope>NUCLEOTIDE SEQUENCE</scope>
    <source>
        <strain evidence="2">10192</strain>
    </source>
</reference>
<comment type="caution">
    <text evidence="2">The sequence shown here is derived from an EMBL/GenBank/DDBJ whole genome shotgun (WGS) entry which is preliminary data.</text>
</comment>
<evidence type="ECO:0000313" key="2">
    <source>
        <dbReference type="EMBL" id="MBO8431425.1"/>
    </source>
</evidence>
<reference evidence="2" key="2">
    <citation type="journal article" date="2021" name="PeerJ">
        <title>Extensive microbial diversity within the chicken gut microbiome revealed by metagenomics and culture.</title>
        <authorList>
            <person name="Gilroy R."/>
            <person name="Ravi A."/>
            <person name="Getino M."/>
            <person name="Pursley I."/>
            <person name="Horton D.L."/>
            <person name="Alikhan N.F."/>
            <person name="Baker D."/>
            <person name="Gharbi K."/>
            <person name="Hall N."/>
            <person name="Watson M."/>
            <person name="Adriaenssens E.M."/>
            <person name="Foster-Nyarko E."/>
            <person name="Jarju S."/>
            <person name="Secka A."/>
            <person name="Antonio M."/>
            <person name="Oren A."/>
            <person name="Chaudhuri R.R."/>
            <person name="La Ragione R."/>
            <person name="Hildebrand F."/>
            <person name="Pallen M.J."/>
        </authorList>
    </citation>
    <scope>NUCLEOTIDE SEQUENCE</scope>
    <source>
        <strain evidence="2">10192</strain>
    </source>
</reference>